<comment type="similarity">
    <text evidence="5">Belongs to the class I-like SAM-binding methyltransferase superfamily. UbiG/COQ3 family.</text>
</comment>
<dbReference type="FunCoup" id="A0A1Y2AK14">
    <property type="interactions" value="249"/>
</dbReference>
<sequence length="377" mass="41063">MKRASVVLRTSRSSLSNSTRSRLSPASHPGSSSSGPFFGQQTIRSLSSSSKAYDAAPSSFTTINQSEISHFSRLSSQWWSPTGEFKLLHRMNPTRLEYIRQRVAFDERDEPEWTYAGRKQADTRGTGRWLQGKRCLDVGCGGGLLSESLARLGGDVVGVDASESNITIANLHASQDPFLPYKPVSSPLGSTTSSSSWFASTTTSAGSSSIPGSLEYRHTSAEALRDAGEKFDVVCAMEVLEHVDEPAEFMRCLGEMVKPGGHLIISTISRTPLARLLTLTMAEDVLRLVSPGTHTYSKFVKPSELRRFVYSDMGGFDTWEPELNAADVRKDEVGETKGIVYDPLGGVWRLWGGAVGTISRGLGEGCNYMFGARKRVG</sequence>
<dbReference type="GO" id="GO:0120537">
    <property type="term" value="F:3-demethylubiquinone 3-O-methyltransferase activity"/>
    <property type="evidence" value="ECO:0007669"/>
    <property type="project" value="RHEA"/>
</dbReference>
<keyword evidence="5" id="KW-0479">Metal-binding</keyword>
<dbReference type="CDD" id="cd02440">
    <property type="entry name" value="AdoMet_MTases"/>
    <property type="match status" value="1"/>
</dbReference>
<dbReference type="Proteomes" id="UP000193986">
    <property type="component" value="Unassembled WGS sequence"/>
</dbReference>
<dbReference type="GO" id="GO:0031314">
    <property type="term" value="C:extrinsic component of mitochondrial inner membrane"/>
    <property type="evidence" value="ECO:0007669"/>
    <property type="project" value="UniProtKB-UniRule"/>
</dbReference>
<dbReference type="InParanoid" id="A0A1Y2AK14"/>
<keyword evidence="5" id="KW-0460">Magnesium</keyword>
<dbReference type="EC" id="2.1.1.114" evidence="5"/>
<dbReference type="GO" id="GO:0010420">
    <property type="term" value="F:polyprenyldihydroxybenzoate methyltransferase activity"/>
    <property type="evidence" value="ECO:0007669"/>
    <property type="project" value="UniProtKB-UniRule"/>
</dbReference>
<protein>
    <recommendedName>
        <fullName evidence="5">Ubiquinone biosynthesis O-methyltransferase, mitochondrial</fullName>
    </recommendedName>
    <alternativeName>
        <fullName evidence="5">3-demethylubiquinol 3-O-methyltransferase</fullName>
        <ecNumber evidence="5">2.1.1.64</ecNumber>
    </alternativeName>
    <alternativeName>
        <fullName evidence="5">3-demethylubiquinone 3-O-methyltransferase</fullName>
        <ecNumber evidence="5">2.1.1.-</ecNumber>
    </alternativeName>
    <alternativeName>
        <fullName evidence="5">Polyprenyldihydroxybenzoate methyltransferase</fullName>
        <ecNumber evidence="5">2.1.1.114</ecNumber>
    </alternativeName>
</protein>
<dbReference type="GO" id="GO:0032259">
    <property type="term" value="P:methylation"/>
    <property type="evidence" value="ECO:0007669"/>
    <property type="project" value="UniProtKB-KW"/>
</dbReference>
<comment type="catalytic activity">
    <reaction evidence="5">
        <text>a 3-demethylubiquinol + S-adenosyl-L-methionine = a ubiquinol + S-adenosyl-L-homocysteine + H(+)</text>
        <dbReference type="Rhea" id="RHEA:44380"/>
        <dbReference type="Rhea" id="RHEA-COMP:9566"/>
        <dbReference type="Rhea" id="RHEA-COMP:10914"/>
        <dbReference type="ChEBI" id="CHEBI:15378"/>
        <dbReference type="ChEBI" id="CHEBI:17976"/>
        <dbReference type="ChEBI" id="CHEBI:57856"/>
        <dbReference type="ChEBI" id="CHEBI:59789"/>
        <dbReference type="ChEBI" id="CHEBI:84422"/>
        <dbReference type="EC" id="2.1.1.64"/>
    </reaction>
</comment>
<dbReference type="UniPathway" id="UPA00232"/>
<dbReference type="STRING" id="71784.A0A1Y2AK14"/>
<comment type="catalytic activity">
    <reaction evidence="5">
        <text>a 3,4-dihydroxy-5-(all-trans-polyprenyl)benzoate + S-adenosyl-L-methionine = a 4-hydroxy-3-methoxy-5-(all-trans-polyprenyl)benzoate + S-adenosyl-L-homocysteine + H(+)</text>
        <dbReference type="Rhea" id="RHEA:44452"/>
        <dbReference type="Rhea" id="RHEA-COMP:10930"/>
        <dbReference type="Rhea" id="RHEA-COMP:10931"/>
        <dbReference type="ChEBI" id="CHEBI:15378"/>
        <dbReference type="ChEBI" id="CHEBI:57856"/>
        <dbReference type="ChEBI" id="CHEBI:59789"/>
        <dbReference type="ChEBI" id="CHEBI:64694"/>
        <dbReference type="ChEBI" id="CHEBI:84443"/>
        <dbReference type="EC" id="2.1.1.114"/>
    </reaction>
</comment>
<evidence type="ECO:0000313" key="8">
    <source>
        <dbReference type="Proteomes" id="UP000193986"/>
    </source>
</evidence>
<dbReference type="EMBL" id="MCFC01000091">
    <property type="protein sequence ID" value="ORY22567.1"/>
    <property type="molecule type" value="Genomic_DNA"/>
</dbReference>
<feature type="binding site" evidence="5">
    <location>
        <position position="160"/>
    </location>
    <ligand>
        <name>S-adenosyl-L-methionine</name>
        <dbReference type="ChEBI" id="CHEBI:59789"/>
    </ligand>
</feature>
<feature type="binding site" evidence="5">
    <location>
        <position position="242"/>
    </location>
    <ligand>
        <name>Mg(2+)</name>
        <dbReference type="ChEBI" id="CHEBI:18420"/>
    </ligand>
</feature>
<organism evidence="7 8">
    <name type="scientific">Naematelia encephala</name>
    <dbReference type="NCBI Taxonomy" id="71784"/>
    <lineage>
        <taxon>Eukaryota</taxon>
        <taxon>Fungi</taxon>
        <taxon>Dikarya</taxon>
        <taxon>Basidiomycota</taxon>
        <taxon>Agaricomycotina</taxon>
        <taxon>Tremellomycetes</taxon>
        <taxon>Tremellales</taxon>
        <taxon>Naemateliaceae</taxon>
        <taxon>Naematelia</taxon>
    </lineage>
</organism>
<comment type="pathway">
    <text evidence="5">Cofactor biosynthesis; ubiquinone biosynthesis.</text>
</comment>
<comment type="function">
    <text evidence="5">O-methyltransferase required for two non-consecutive steps during ubiquinone biosynthesis. Catalyzes the 2 O-methylation of 3,4-dihydroxy-5-(all-trans-polyprenyl)benzoic acid into 4-hydroxy-3-methoxy-5-(all-trans-polyprenyl)benzoic acid. Also catalyzes the last step of ubiquinone biosynthesis by mediating methylation of 3-demethylubiquinone into ubiquinone. Also able to mediate the methylation of 3-demethylubiquinol into ubiquinol.</text>
</comment>
<evidence type="ECO:0000313" key="7">
    <source>
        <dbReference type="EMBL" id="ORY22567.1"/>
    </source>
</evidence>
<evidence type="ECO:0000256" key="5">
    <source>
        <dbReference type="HAMAP-Rule" id="MF_03190"/>
    </source>
</evidence>
<dbReference type="AlphaFoldDB" id="A0A1Y2AK14"/>
<comment type="caution">
    <text evidence="7">The sequence shown here is derived from an EMBL/GenBank/DDBJ whole genome shotgun (WGS) entry which is preliminary data.</text>
</comment>
<dbReference type="EC" id="2.1.1.64" evidence="5"/>
<dbReference type="Pfam" id="PF13489">
    <property type="entry name" value="Methyltransf_23"/>
    <property type="match status" value="1"/>
</dbReference>
<dbReference type="EC" id="2.1.1.-" evidence="5"/>
<accession>A0A1Y2AK14</accession>
<keyword evidence="2 5" id="KW-0808">Transferase</keyword>
<reference evidence="7 8" key="1">
    <citation type="submission" date="2016-07" db="EMBL/GenBank/DDBJ databases">
        <title>Pervasive Adenine N6-methylation of Active Genes in Fungi.</title>
        <authorList>
            <consortium name="DOE Joint Genome Institute"/>
            <person name="Mondo S.J."/>
            <person name="Dannebaum R.O."/>
            <person name="Kuo R.C."/>
            <person name="Labutti K."/>
            <person name="Haridas S."/>
            <person name="Kuo A."/>
            <person name="Salamov A."/>
            <person name="Ahrendt S.R."/>
            <person name="Lipzen A."/>
            <person name="Sullivan W."/>
            <person name="Andreopoulos W.B."/>
            <person name="Clum A."/>
            <person name="Lindquist E."/>
            <person name="Daum C."/>
            <person name="Ramamoorthy G.K."/>
            <person name="Gryganskyi A."/>
            <person name="Culley D."/>
            <person name="Magnuson J.K."/>
            <person name="James T.Y."/>
            <person name="O'Malley M.A."/>
            <person name="Stajich J.E."/>
            <person name="Spatafora J.W."/>
            <person name="Visel A."/>
            <person name="Grigoriev I.V."/>
        </authorList>
    </citation>
    <scope>NUCLEOTIDE SEQUENCE [LARGE SCALE GENOMIC DNA]</scope>
    <source>
        <strain evidence="7 8">68-887.2</strain>
    </source>
</reference>
<keyword evidence="8" id="KW-1185">Reference proteome</keyword>
<dbReference type="SUPFAM" id="SSF53335">
    <property type="entry name" value="S-adenosyl-L-methionine-dependent methyltransferases"/>
    <property type="match status" value="1"/>
</dbReference>
<feature type="compositionally biased region" description="Low complexity" evidence="6">
    <location>
        <begin position="1"/>
        <end position="39"/>
    </location>
</feature>
<keyword evidence="4 5" id="KW-0949">S-adenosyl-L-methionine</keyword>
<dbReference type="InterPro" id="IPR029063">
    <property type="entry name" value="SAM-dependent_MTases_sf"/>
</dbReference>
<keyword evidence="3 5" id="KW-0831">Ubiquinone biosynthesis</keyword>
<evidence type="ECO:0000256" key="3">
    <source>
        <dbReference type="ARBA" id="ARBA00022688"/>
    </source>
</evidence>
<keyword evidence="5" id="KW-0472">Membrane</keyword>
<comment type="cofactor">
    <cofactor evidence="5">
        <name>Mg(2+)</name>
        <dbReference type="ChEBI" id="CHEBI:18420"/>
    </cofactor>
</comment>
<feature type="binding site" evidence="5">
    <location>
        <position position="95"/>
    </location>
    <ligand>
        <name>S-adenosyl-L-methionine</name>
        <dbReference type="ChEBI" id="CHEBI:59789"/>
    </ligand>
</feature>
<feature type="binding site" evidence="5">
    <location>
        <position position="241"/>
    </location>
    <ligand>
        <name>Mg(2+)</name>
        <dbReference type="ChEBI" id="CHEBI:18420"/>
    </ligand>
</feature>
<dbReference type="InterPro" id="IPR010233">
    <property type="entry name" value="UbiG_MeTrfase"/>
</dbReference>
<feature type="binding site" evidence="5">
    <location>
        <position position="237"/>
    </location>
    <ligand>
        <name>S-adenosyl-L-methionine</name>
        <dbReference type="ChEBI" id="CHEBI:59789"/>
    </ligand>
</feature>
<dbReference type="PANTHER" id="PTHR43464:SF19">
    <property type="entry name" value="UBIQUINONE BIOSYNTHESIS O-METHYLTRANSFERASE, MITOCHONDRIAL"/>
    <property type="match status" value="1"/>
</dbReference>
<feature type="binding site" evidence="5">
    <location>
        <position position="139"/>
    </location>
    <ligand>
        <name>S-adenosyl-L-methionine</name>
        <dbReference type="ChEBI" id="CHEBI:59789"/>
    </ligand>
</feature>
<dbReference type="GO" id="GO:0061542">
    <property type="term" value="F:3-demethylubiquinol 3-O-methyltransferase activity"/>
    <property type="evidence" value="ECO:0007669"/>
    <property type="project" value="UniProtKB-UniRule"/>
</dbReference>
<proteinExistence type="inferred from homology"/>
<gene>
    <name evidence="5" type="primary">COQ3</name>
    <name evidence="7" type="ORF">BCR39DRAFT_551280</name>
</gene>
<name>A0A1Y2AK14_9TREE</name>
<comment type="subcellular location">
    <subcellularLocation>
        <location evidence="5">Mitochondrion inner membrane</location>
        <topology evidence="5">Peripheral membrane protein</topology>
        <orientation evidence="5">Matrix side</orientation>
    </subcellularLocation>
</comment>
<evidence type="ECO:0000256" key="6">
    <source>
        <dbReference type="SAM" id="MobiDB-lite"/>
    </source>
</evidence>
<feature type="binding site" evidence="5">
    <location>
        <position position="238"/>
    </location>
    <ligand>
        <name>Mg(2+)</name>
        <dbReference type="ChEBI" id="CHEBI:18420"/>
    </ligand>
</feature>
<dbReference type="GO" id="GO:0046872">
    <property type="term" value="F:metal ion binding"/>
    <property type="evidence" value="ECO:0007669"/>
    <property type="project" value="UniProtKB-KW"/>
</dbReference>
<dbReference type="OrthoDB" id="3265906at2759"/>
<dbReference type="NCBIfam" id="TIGR01983">
    <property type="entry name" value="UbiG"/>
    <property type="match status" value="2"/>
</dbReference>
<comment type="subunit">
    <text evidence="5">Component of a multi-subunit COQ enzyme complex, composed of at least COQ3, COQ4, COQ5, COQ6, COQ7 and COQ9.</text>
</comment>
<evidence type="ECO:0000256" key="4">
    <source>
        <dbReference type="ARBA" id="ARBA00022691"/>
    </source>
</evidence>
<keyword evidence="5" id="KW-0496">Mitochondrion</keyword>
<keyword evidence="5" id="KW-0999">Mitochondrion inner membrane</keyword>
<feature type="region of interest" description="Disordered" evidence="6">
    <location>
        <begin position="1"/>
        <end position="40"/>
    </location>
</feature>
<dbReference type="HAMAP" id="MF_00472">
    <property type="entry name" value="UbiG"/>
    <property type="match status" value="1"/>
</dbReference>
<comment type="catalytic activity">
    <reaction evidence="5">
        <text>a 3-demethylubiquinone + S-adenosyl-L-methionine = a ubiquinone + S-adenosyl-L-homocysteine</text>
        <dbReference type="Rhea" id="RHEA:81215"/>
        <dbReference type="Rhea" id="RHEA-COMP:9565"/>
        <dbReference type="Rhea" id="RHEA-COMP:19654"/>
        <dbReference type="ChEBI" id="CHEBI:16389"/>
        <dbReference type="ChEBI" id="CHEBI:57856"/>
        <dbReference type="ChEBI" id="CHEBI:59789"/>
        <dbReference type="ChEBI" id="CHEBI:231825"/>
    </reaction>
</comment>
<dbReference type="PANTHER" id="PTHR43464">
    <property type="entry name" value="METHYLTRANSFERASE"/>
    <property type="match status" value="1"/>
</dbReference>
<evidence type="ECO:0000256" key="2">
    <source>
        <dbReference type="ARBA" id="ARBA00022679"/>
    </source>
</evidence>
<keyword evidence="1 5" id="KW-0489">Methyltransferase</keyword>
<evidence type="ECO:0000256" key="1">
    <source>
        <dbReference type="ARBA" id="ARBA00022603"/>
    </source>
</evidence>
<dbReference type="Gene3D" id="3.40.50.150">
    <property type="entry name" value="Vaccinia Virus protein VP39"/>
    <property type="match status" value="1"/>
</dbReference>